<evidence type="ECO:0000256" key="1">
    <source>
        <dbReference type="ARBA" id="ARBA00003489"/>
    </source>
</evidence>
<dbReference type="GeneID" id="99632432"/>
<dbReference type="Proteomes" id="UP000254919">
    <property type="component" value="Unassembled WGS sequence"/>
</dbReference>
<evidence type="ECO:0000259" key="9">
    <source>
        <dbReference type="Pfam" id="PF00496"/>
    </source>
</evidence>
<dbReference type="EMBL" id="UGVN01000001">
    <property type="protein sequence ID" value="SUE39573.1"/>
    <property type="molecule type" value="Genomic_DNA"/>
</dbReference>
<evidence type="ECO:0000256" key="4">
    <source>
        <dbReference type="ARBA" id="ARBA00017393"/>
    </source>
</evidence>
<sequence length="519" mass="57076">MTDFPAIRRRALMGALGVSAALPWLGQVTPAQAAANDLVVGVPDNLTGLDPADVNDTLSQSACRLMLQGLYGFDPEMKLIPVLAESYTADDSAKVFTFKLRQGISFHDGTPFDAQAVKANFERVANPENRLKRQSLLAMLDRVEVVDPLTARVILKEPFGAFVNTIAHPAGMMLSPKAIAQFGKEIGRNPVGTGPFTFVSWNADTLKVKKNTGYWKPGLPKVETVTFRSVPENGARIAMLQTGEAHFIYPLPPEMAAVVQRSPNVEIVDSPSIIARYVSMNCMKKPFSDVRVRQALNHAVNKEAYAKVVYNGFAQPLDAPIPPKLGFYSRQEPYAYDVAKAKRLLAEAGYPNGFETEMWAQNNTLAQRGMQFMQQQLAAVGVKVNVMPMETGVLQDRIWSVQKPEDAQIQTYYGGWSSSTGDADWGLRPLLWGQGFPPKLYNTAYYSNPDVDKALEAAIATADPAKREALYKDAQVKIWKDAPWIFLGVENVLSARSKKLTGMYRIPDGGLLIEEAALS</sequence>
<dbReference type="PIRSF" id="PIRSF002741">
    <property type="entry name" value="MppA"/>
    <property type="match status" value="1"/>
</dbReference>
<keyword evidence="6 8" id="KW-0732">Signal</keyword>
<dbReference type="PANTHER" id="PTHR30290:SF32">
    <property type="entry name" value="GLUTATHIONE-BINDING PROTEIN GSIB"/>
    <property type="match status" value="1"/>
</dbReference>
<dbReference type="Gene3D" id="3.90.76.10">
    <property type="entry name" value="Dipeptide-binding Protein, Domain 1"/>
    <property type="match status" value="1"/>
</dbReference>
<protein>
    <recommendedName>
        <fullName evidence="4">Glutathione-binding protein GsiB</fullName>
    </recommendedName>
</protein>
<evidence type="ECO:0000256" key="2">
    <source>
        <dbReference type="ARBA" id="ARBA00004418"/>
    </source>
</evidence>
<evidence type="ECO:0000256" key="3">
    <source>
        <dbReference type="ARBA" id="ARBA00005695"/>
    </source>
</evidence>
<comment type="subcellular location">
    <subcellularLocation>
        <location evidence="2">Periplasm</location>
    </subcellularLocation>
</comment>
<dbReference type="RefSeq" id="WP_237719424.1">
    <property type="nucleotide sequence ID" value="NZ_AP031462.1"/>
</dbReference>
<dbReference type="InterPro" id="IPR000914">
    <property type="entry name" value="SBP_5_dom"/>
</dbReference>
<evidence type="ECO:0000256" key="8">
    <source>
        <dbReference type="SAM" id="SignalP"/>
    </source>
</evidence>
<dbReference type="InterPro" id="IPR039424">
    <property type="entry name" value="SBP_5"/>
</dbReference>
<dbReference type="Pfam" id="PF00496">
    <property type="entry name" value="SBP_bac_5"/>
    <property type="match status" value="1"/>
</dbReference>
<dbReference type="PROSITE" id="PS51318">
    <property type="entry name" value="TAT"/>
    <property type="match status" value="1"/>
</dbReference>
<evidence type="ECO:0000256" key="5">
    <source>
        <dbReference type="ARBA" id="ARBA00022448"/>
    </source>
</evidence>
<evidence type="ECO:0000313" key="11">
    <source>
        <dbReference type="Proteomes" id="UP000254919"/>
    </source>
</evidence>
<dbReference type="NCBIfam" id="NF011942">
    <property type="entry name" value="PRK15413.1"/>
    <property type="match status" value="1"/>
</dbReference>
<dbReference type="Gene3D" id="3.40.190.10">
    <property type="entry name" value="Periplasmic binding protein-like II"/>
    <property type="match status" value="1"/>
</dbReference>
<dbReference type="Gene3D" id="3.10.105.10">
    <property type="entry name" value="Dipeptide-binding Protein, Domain 3"/>
    <property type="match status" value="1"/>
</dbReference>
<dbReference type="GO" id="GO:0043190">
    <property type="term" value="C:ATP-binding cassette (ABC) transporter complex"/>
    <property type="evidence" value="ECO:0007669"/>
    <property type="project" value="InterPro"/>
</dbReference>
<dbReference type="PANTHER" id="PTHR30290">
    <property type="entry name" value="PERIPLASMIC BINDING COMPONENT OF ABC TRANSPORTER"/>
    <property type="match status" value="1"/>
</dbReference>
<organism evidence="10 11">
    <name type="scientific">Roseomonas mucosa</name>
    <dbReference type="NCBI Taxonomy" id="207340"/>
    <lineage>
        <taxon>Bacteria</taxon>
        <taxon>Pseudomonadati</taxon>
        <taxon>Pseudomonadota</taxon>
        <taxon>Alphaproteobacteria</taxon>
        <taxon>Acetobacterales</taxon>
        <taxon>Roseomonadaceae</taxon>
        <taxon>Roseomonas</taxon>
    </lineage>
</organism>
<keyword evidence="7" id="KW-0574">Periplasm</keyword>
<accession>A0A379N043</accession>
<dbReference type="AlphaFoldDB" id="A0A379N043"/>
<dbReference type="GO" id="GO:0042938">
    <property type="term" value="P:dipeptide transport"/>
    <property type="evidence" value="ECO:0007669"/>
    <property type="project" value="TreeGrafter"/>
</dbReference>
<comment type="similarity">
    <text evidence="3">Belongs to the bacterial solute-binding protein 5 family.</text>
</comment>
<dbReference type="InterPro" id="IPR006311">
    <property type="entry name" value="TAT_signal"/>
</dbReference>
<dbReference type="GO" id="GO:1904680">
    <property type="term" value="F:peptide transmembrane transporter activity"/>
    <property type="evidence" value="ECO:0007669"/>
    <property type="project" value="TreeGrafter"/>
</dbReference>
<evidence type="ECO:0000256" key="6">
    <source>
        <dbReference type="ARBA" id="ARBA00022729"/>
    </source>
</evidence>
<gene>
    <name evidence="10" type="primary">gsiB_9</name>
    <name evidence="10" type="ORF">NCTC13291_01382</name>
</gene>
<evidence type="ECO:0000256" key="7">
    <source>
        <dbReference type="ARBA" id="ARBA00022764"/>
    </source>
</evidence>
<dbReference type="CDD" id="cd08499">
    <property type="entry name" value="PBP2_Ylib_like"/>
    <property type="match status" value="1"/>
</dbReference>
<feature type="domain" description="Solute-binding protein family 5" evidence="9">
    <location>
        <begin position="78"/>
        <end position="431"/>
    </location>
</feature>
<dbReference type="InterPro" id="IPR030678">
    <property type="entry name" value="Peptide/Ni-bd"/>
</dbReference>
<reference evidence="10 11" key="1">
    <citation type="submission" date="2018-06" db="EMBL/GenBank/DDBJ databases">
        <authorList>
            <consortium name="Pathogen Informatics"/>
            <person name="Doyle S."/>
        </authorList>
    </citation>
    <scope>NUCLEOTIDE SEQUENCE [LARGE SCALE GENOMIC DNA]</scope>
    <source>
        <strain evidence="10 11">NCTC13291</strain>
    </source>
</reference>
<dbReference type="SUPFAM" id="SSF53850">
    <property type="entry name" value="Periplasmic binding protein-like II"/>
    <property type="match status" value="1"/>
</dbReference>
<comment type="function">
    <text evidence="1">Part of the ABC transporter complex GsiABCD involved in glutathione import. Binds glutathione.</text>
</comment>
<keyword evidence="5" id="KW-0813">Transport</keyword>
<feature type="signal peptide" evidence="8">
    <location>
        <begin position="1"/>
        <end position="33"/>
    </location>
</feature>
<dbReference type="GO" id="GO:0030288">
    <property type="term" value="C:outer membrane-bounded periplasmic space"/>
    <property type="evidence" value="ECO:0007669"/>
    <property type="project" value="TreeGrafter"/>
</dbReference>
<proteinExistence type="inferred from homology"/>
<name>A0A379N043_9PROT</name>
<feature type="chain" id="PRO_5016739948" description="Glutathione-binding protein GsiB" evidence="8">
    <location>
        <begin position="34"/>
        <end position="519"/>
    </location>
</feature>
<evidence type="ECO:0000313" key="10">
    <source>
        <dbReference type="EMBL" id="SUE39573.1"/>
    </source>
</evidence>